<proteinExistence type="predicted"/>
<accession>A0A072V860</accession>
<reference evidence="1 3" key="2">
    <citation type="journal article" date="2014" name="BMC Genomics">
        <title>An improved genome release (version Mt4.0) for the model legume Medicago truncatula.</title>
        <authorList>
            <person name="Tang H."/>
            <person name="Krishnakumar V."/>
            <person name="Bidwell S."/>
            <person name="Rosen B."/>
            <person name="Chan A."/>
            <person name="Zhou S."/>
            <person name="Gentzbittel L."/>
            <person name="Childs K.L."/>
            <person name="Yandell M."/>
            <person name="Gundlach H."/>
            <person name="Mayer K.F."/>
            <person name="Schwartz D.C."/>
            <person name="Town C.D."/>
        </authorList>
    </citation>
    <scope>GENOME REANNOTATION</scope>
    <source>
        <strain evidence="1">A17</strain>
        <strain evidence="2 3">cv. Jemalong A17</strain>
    </source>
</reference>
<protein>
    <recommendedName>
        <fullName evidence="4">Endonuclease/exonuclease/phosphatase family protein</fullName>
    </recommendedName>
</protein>
<reference evidence="1 3" key="1">
    <citation type="journal article" date="2011" name="Nature">
        <title>The Medicago genome provides insight into the evolution of rhizobial symbioses.</title>
        <authorList>
            <person name="Young N.D."/>
            <person name="Debelle F."/>
            <person name="Oldroyd G.E."/>
            <person name="Geurts R."/>
            <person name="Cannon S.B."/>
            <person name="Udvardi M.K."/>
            <person name="Benedito V.A."/>
            <person name="Mayer K.F."/>
            <person name="Gouzy J."/>
            <person name="Schoof H."/>
            <person name="Van de Peer Y."/>
            <person name="Proost S."/>
            <person name="Cook D.R."/>
            <person name="Meyers B.C."/>
            <person name="Spannagl M."/>
            <person name="Cheung F."/>
            <person name="De Mita S."/>
            <person name="Krishnakumar V."/>
            <person name="Gundlach H."/>
            <person name="Zhou S."/>
            <person name="Mudge J."/>
            <person name="Bharti A.K."/>
            <person name="Murray J.D."/>
            <person name="Naoumkina M.A."/>
            <person name="Rosen B."/>
            <person name="Silverstein K.A."/>
            <person name="Tang H."/>
            <person name="Rombauts S."/>
            <person name="Zhao P.X."/>
            <person name="Zhou P."/>
            <person name="Barbe V."/>
            <person name="Bardou P."/>
            <person name="Bechner M."/>
            <person name="Bellec A."/>
            <person name="Berger A."/>
            <person name="Berges H."/>
            <person name="Bidwell S."/>
            <person name="Bisseling T."/>
            <person name="Choisne N."/>
            <person name="Couloux A."/>
            <person name="Denny R."/>
            <person name="Deshpande S."/>
            <person name="Dai X."/>
            <person name="Doyle J.J."/>
            <person name="Dudez A.M."/>
            <person name="Farmer A.D."/>
            <person name="Fouteau S."/>
            <person name="Franken C."/>
            <person name="Gibelin C."/>
            <person name="Gish J."/>
            <person name="Goldstein S."/>
            <person name="Gonzalez A.J."/>
            <person name="Green P.J."/>
            <person name="Hallab A."/>
            <person name="Hartog M."/>
            <person name="Hua A."/>
            <person name="Humphray S.J."/>
            <person name="Jeong D.H."/>
            <person name="Jing Y."/>
            <person name="Jocker A."/>
            <person name="Kenton S.M."/>
            <person name="Kim D.J."/>
            <person name="Klee K."/>
            <person name="Lai H."/>
            <person name="Lang C."/>
            <person name="Lin S."/>
            <person name="Macmil S.L."/>
            <person name="Magdelenat G."/>
            <person name="Matthews L."/>
            <person name="McCorrison J."/>
            <person name="Monaghan E.L."/>
            <person name="Mun J.H."/>
            <person name="Najar F.Z."/>
            <person name="Nicholson C."/>
            <person name="Noirot C."/>
            <person name="O'Bleness M."/>
            <person name="Paule C.R."/>
            <person name="Poulain J."/>
            <person name="Prion F."/>
            <person name="Qin B."/>
            <person name="Qu C."/>
            <person name="Retzel E.F."/>
            <person name="Riddle C."/>
            <person name="Sallet E."/>
            <person name="Samain S."/>
            <person name="Samson N."/>
            <person name="Sanders I."/>
            <person name="Saurat O."/>
            <person name="Scarpelli C."/>
            <person name="Schiex T."/>
            <person name="Segurens B."/>
            <person name="Severin A.J."/>
            <person name="Sherrier D.J."/>
            <person name="Shi R."/>
            <person name="Sims S."/>
            <person name="Singer S.R."/>
            <person name="Sinharoy S."/>
            <person name="Sterck L."/>
            <person name="Viollet A."/>
            <person name="Wang B.B."/>
            <person name="Wang K."/>
            <person name="Wang M."/>
            <person name="Wang X."/>
            <person name="Warfsmann J."/>
            <person name="Weissenbach J."/>
            <person name="White D.D."/>
            <person name="White J.D."/>
            <person name="Wiley G.B."/>
            <person name="Wincker P."/>
            <person name="Xing Y."/>
            <person name="Yang L."/>
            <person name="Yao Z."/>
            <person name="Ying F."/>
            <person name="Zhai J."/>
            <person name="Zhou L."/>
            <person name="Zuber A."/>
            <person name="Denarie J."/>
            <person name="Dixon R.A."/>
            <person name="May G.D."/>
            <person name="Schwartz D.C."/>
            <person name="Rogers J."/>
            <person name="Quetier F."/>
            <person name="Town C.D."/>
            <person name="Roe B.A."/>
        </authorList>
    </citation>
    <scope>NUCLEOTIDE SEQUENCE [LARGE SCALE GENOMIC DNA]</scope>
    <source>
        <strain evidence="1">A17</strain>
        <strain evidence="2 3">cv. Jemalong A17</strain>
    </source>
</reference>
<sequence length="316" mass="36725">MASKVARHGELHQRLTCYYGFAERARHRDAWDLLRELRDISSLSWCIIGDFNDLLSQQHKAGIHHHPNWLCISFREAIDDCALSDIKSPGTNRVLEEILDMAMGNFEWMQRFSEVKLTNLLASHSDHTLILLVIVPGDRQRTILKRWWWMVGGGIMGLEHGDRVVNCSTKLQSWGRRKSVRFKEEINQCVHILEELRAQLNVSKLCIDDGRTATLQEEMCNVAQGYFEQLFSVNAGVHEPVLDLMSQCVSWDDNIMLTTPVTKEELRQALFRCTRTSPHVHMVLTLYFFRDTDMCVVMIFIRQWFLGWTAITFLQT</sequence>
<organism evidence="1 3">
    <name type="scientific">Medicago truncatula</name>
    <name type="common">Barrel medic</name>
    <name type="synonym">Medicago tribuloides</name>
    <dbReference type="NCBI Taxonomy" id="3880"/>
    <lineage>
        <taxon>Eukaryota</taxon>
        <taxon>Viridiplantae</taxon>
        <taxon>Streptophyta</taxon>
        <taxon>Embryophyta</taxon>
        <taxon>Tracheophyta</taxon>
        <taxon>Spermatophyta</taxon>
        <taxon>Magnoliopsida</taxon>
        <taxon>eudicotyledons</taxon>
        <taxon>Gunneridae</taxon>
        <taxon>Pentapetalae</taxon>
        <taxon>rosids</taxon>
        <taxon>fabids</taxon>
        <taxon>Fabales</taxon>
        <taxon>Fabaceae</taxon>
        <taxon>Papilionoideae</taxon>
        <taxon>50 kb inversion clade</taxon>
        <taxon>NPAAA clade</taxon>
        <taxon>Hologalegina</taxon>
        <taxon>IRL clade</taxon>
        <taxon>Trifolieae</taxon>
        <taxon>Medicago</taxon>
    </lineage>
</organism>
<dbReference type="Proteomes" id="UP000002051">
    <property type="component" value="Chromosome 2"/>
</dbReference>
<evidence type="ECO:0008006" key="4">
    <source>
        <dbReference type="Google" id="ProtNLM"/>
    </source>
</evidence>
<gene>
    <name evidence="1" type="ordered locus">MTR_2g064335</name>
</gene>
<dbReference type="EMBL" id="CM001218">
    <property type="protein sequence ID" value="KEH38229.1"/>
    <property type="molecule type" value="Genomic_DNA"/>
</dbReference>
<dbReference type="AlphaFoldDB" id="A0A072V860"/>
<keyword evidence="3" id="KW-1185">Reference proteome</keyword>
<name>A0A072V860_MEDTR</name>
<reference evidence="2" key="3">
    <citation type="submission" date="2015-04" db="UniProtKB">
        <authorList>
            <consortium name="EnsemblPlants"/>
        </authorList>
    </citation>
    <scope>IDENTIFICATION</scope>
    <source>
        <strain evidence="2">cv. Jemalong A17</strain>
    </source>
</reference>
<evidence type="ECO:0000313" key="3">
    <source>
        <dbReference type="Proteomes" id="UP000002051"/>
    </source>
</evidence>
<evidence type="ECO:0000313" key="2">
    <source>
        <dbReference type="EnsemblPlants" id="KEH38229"/>
    </source>
</evidence>
<dbReference type="PANTHER" id="PTHR33710:SF64">
    <property type="entry name" value="ENDONUCLEASE_EXONUCLEASE_PHOSPHATASE DOMAIN-CONTAINING PROTEIN"/>
    <property type="match status" value="1"/>
</dbReference>
<dbReference type="PANTHER" id="PTHR33710">
    <property type="entry name" value="BNAC02G09200D PROTEIN"/>
    <property type="match status" value="1"/>
</dbReference>
<dbReference type="EnsemblPlants" id="KEH38229">
    <property type="protein sequence ID" value="KEH38229"/>
    <property type="gene ID" value="MTR_2g064335"/>
</dbReference>
<dbReference type="HOGENOM" id="CLU_880993_0_0_1"/>
<dbReference type="Gene3D" id="3.60.10.10">
    <property type="entry name" value="Endonuclease/exonuclease/phosphatase"/>
    <property type="match status" value="1"/>
</dbReference>
<dbReference type="InterPro" id="IPR036691">
    <property type="entry name" value="Endo/exonu/phosph_ase_sf"/>
</dbReference>
<dbReference type="SUPFAM" id="SSF56219">
    <property type="entry name" value="DNase I-like"/>
    <property type="match status" value="1"/>
</dbReference>
<evidence type="ECO:0000313" key="1">
    <source>
        <dbReference type="EMBL" id="KEH38229.1"/>
    </source>
</evidence>